<dbReference type="InterPro" id="IPR001789">
    <property type="entry name" value="Sig_transdc_resp-reg_receiver"/>
</dbReference>
<feature type="domain" description="PAS" evidence="20">
    <location>
        <begin position="578"/>
        <end position="650"/>
    </location>
</feature>
<dbReference type="GO" id="GO:0005524">
    <property type="term" value="F:ATP binding"/>
    <property type="evidence" value="ECO:0007669"/>
    <property type="project" value="UniProtKB-KW"/>
</dbReference>
<evidence type="ECO:0000256" key="4">
    <source>
        <dbReference type="ARBA" id="ARBA00022475"/>
    </source>
</evidence>
<feature type="modified residue" description="4-aspartylphosphate" evidence="17">
    <location>
        <position position="1016"/>
    </location>
</feature>
<evidence type="ECO:0000313" key="24">
    <source>
        <dbReference type="Proteomes" id="UP000501989"/>
    </source>
</evidence>
<dbReference type="CDD" id="cd17546">
    <property type="entry name" value="REC_hyHK_CKI1_RcsC-like"/>
    <property type="match status" value="1"/>
</dbReference>
<keyword evidence="6 17" id="KW-0597">Phosphoprotein</keyword>
<dbReference type="InterPro" id="IPR003661">
    <property type="entry name" value="HisK_dim/P_dom"/>
</dbReference>
<dbReference type="PANTHER" id="PTHR43047">
    <property type="entry name" value="TWO-COMPONENT HISTIDINE PROTEIN KINASE"/>
    <property type="match status" value="1"/>
</dbReference>
<dbReference type="KEGG" id="pgg:FX982_03363"/>
<evidence type="ECO:0000259" key="21">
    <source>
        <dbReference type="PROSITE" id="PS50113"/>
    </source>
</evidence>
<dbReference type="InterPro" id="IPR011006">
    <property type="entry name" value="CheY-like_superfamily"/>
</dbReference>
<dbReference type="InterPro" id="IPR005467">
    <property type="entry name" value="His_kinase_dom"/>
</dbReference>
<protein>
    <recommendedName>
        <fullName evidence="3">histidine kinase</fullName>
        <ecNumber evidence="3">2.7.13.3</ecNumber>
    </recommendedName>
</protein>
<dbReference type="EC" id="2.7.13.3" evidence="3"/>
<dbReference type="SMART" id="SM00387">
    <property type="entry name" value="HATPase_c"/>
    <property type="match status" value="1"/>
</dbReference>
<evidence type="ECO:0000256" key="11">
    <source>
        <dbReference type="ARBA" id="ARBA00022777"/>
    </source>
</evidence>
<dbReference type="Pfam" id="PF00072">
    <property type="entry name" value="Response_reg"/>
    <property type="match status" value="1"/>
</dbReference>
<dbReference type="SMART" id="SM00448">
    <property type="entry name" value="REC"/>
    <property type="match status" value="1"/>
</dbReference>
<dbReference type="InterPro" id="IPR049870">
    <property type="entry name" value="BvgS-like_periplasmic1"/>
</dbReference>
<keyword evidence="10" id="KW-0547">Nucleotide-binding</keyword>
<evidence type="ECO:0000256" key="13">
    <source>
        <dbReference type="ARBA" id="ARBA00022989"/>
    </source>
</evidence>
<proteinExistence type="predicted"/>
<evidence type="ECO:0000259" key="19">
    <source>
        <dbReference type="PROSITE" id="PS50110"/>
    </source>
</evidence>
<dbReference type="Gene3D" id="3.40.50.2300">
    <property type="match status" value="1"/>
</dbReference>
<dbReference type="Gene3D" id="3.30.450.20">
    <property type="entry name" value="PAS domain"/>
    <property type="match status" value="1"/>
</dbReference>
<dbReference type="SMART" id="SM00091">
    <property type="entry name" value="PAS"/>
    <property type="match status" value="1"/>
</dbReference>
<dbReference type="InterPro" id="IPR013656">
    <property type="entry name" value="PAS_4"/>
</dbReference>
<feature type="domain" description="Histidine kinase" evidence="18">
    <location>
        <begin position="722"/>
        <end position="945"/>
    </location>
</feature>
<comment type="catalytic activity">
    <reaction evidence="1">
        <text>ATP + protein L-histidine = ADP + protein N-phospho-L-histidine.</text>
        <dbReference type="EC" id="2.7.13.3"/>
    </reaction>
</comment>
<dbReference type="SMART" id="SM00062">
    <property type="entry name" value="PBPb"/>
    <property type="match status" value="2"/>
</dbReference>
<feature type="modified residue" description="Phosphohistidine" evidence="16">
    <location>
        <position position="1160"/>
    </location>
</feature>
<evidence type="ECO:0000256" key="8">
    <source>
        <dbReference type="ARBA" id="ARBA00022692"/>
    </source>
</evidence>
<evidence type="ECO:0000256" key="1">
    <source>
        <dbReference type="ARBA" id="ARBA00000085"/>
    </source>
</evidence>
<evidence type="ECO:0000256" key="6">
    <source>
        <dbReference type="ARBA" id="ARBA00022553"/>
    </source>
</evidence>
<evidence type="ECO:0000256" key="16">
    <source>
        <dbReference type="PROSITE-ProRule" id="PRU00110"/>
    </source>
</evidence>
<evidence type="ECO:0000256" key="5">
    <source>
        <dbReference type="ARBA" id="ARBA00022519"/>
    </source>
</evidence>
<keyword evidence="12" id="KW-0067">ATP-binding</keyword>
<feature type="domain" description="HPt" evidence="22">
    <location>
        <begin position="1117"/>
        <end position="1215"/>
    </location>
</feature>
<keyword evidence="5" id="KW-0997">Cell inner membrane</keyword>
<keyword evidence="14" id="KW-0902">Two-component regulatory system</keyword>
<dbReference type="InterPro" id="IPR036641">
    <property type="entry name" value="HPT_dom_sf"/>
</dbReference>
<dbReference type="InterPro" id="IPR008207">
    <property type="entry name" value="Sig_transdc_His_kin_Hpt_dom"/>
</dbReference>
<evidence type="ECO:0000259" key="22">
    <source>
        <dbReference type="PROSITE" id="PS50894"/>
    </source>
</evidence>
<dbReference type="FunFam" id="3.30.565.10:FF:000010">
    <property type="entry name" value="Sensor histidine kinase RcsC"/>
    <property type="match status" value="1"/>
</dbReference>
<dbReference type="AlphaFoldDB" id="A0A6M8MCD2"/>
<dbReference type="CDD" id="cd13707">
    <property type="entry name" value="PBP2_BvgS_D2"/>
    <property type="match status" value="1"/>
</dbReference>
<evidence type="ECO:0000313" key="23">
    <source>
        <dbReference type="EMBL" id="QKF52379.1"/>
    </source>
</evidence>
<dbReference type="InterPro" id="IPR003594">
    <property type="entry name" value="HATPase_dom"/>
</dbReference>
<dbReference type="InterPro" id="IPR049871">
    <property type="entry name" value="BvgS-like_periplasmic2"/>
</dbReference>
<dbReference type="RefSeq" id="WP_172611706.1">
    <property type="nucleotide sequence ID" value="NZ_CP053746.1"/>
</dbReference>
<organism evidence="23 24">
    <name type="scientific">Pseudomonas graminis</name>
    <dbReference type="NCBI Taxonomy" id="158627"/>
    <lineage>
        <taxon>Bacteria</taxon>
        <taxon>Pseudomonadati</taxon>
        <taxon>Pseudomonadota</taxon>
        <taxon>Gammaproteobacteria</taxon>
        <taxon>Pseudomonadales</taxon>
        <taxon>Pseudomonadaceae</taxon>
        <taxon>Pseudomonas</taxon>
    </lineage>
</organism>
<dbReference type="Gene3D" id="1.10.287.130">
    <property type="match status" value="1"/>
</dbReference>
<dbReference type="GO" id="GO:0009927">
    <property type="term" value="F:histidine phosphotransfer kinase activity"/>
    <property type="evidence" value="ECO:0007669"/>
    <property type="project" value="TreeGrafter"/>
</dbReference>
<dbReference type="NCBIfam" id="TIGR00229">
    <property type="entry name" value="sensory_box"/>
    <property type="match status" value="1"/>
</dbReference>
<dbReference type="InterPro" id="IPR036890">
    <property type="entry name" value="HATPase_C_sf"/>
</dbReference>
<evidence type="ECO:0000256" key="15">
    <source>
        <dbReference type="ARBA" id="ARBA00023136"/>
    </source>
</evidence>
<keyword evidence="8" id="KW-0812">Transmembrane</keyword>
<evidence type="ECO:0000256" key="12">
    <source>
        <dbReference type="ARBA" id="ARBA00022840"/>
    </source>
</evidence>
<dbReference type="Proteomes" id="UP000501989">
    <property type="component" value="Chromosome"/>
</dbReference>
<keyword evidence="24" id="KW-1185">Reference proteome</keyword>
<evidence type="ECO:0000256" key="9">
    <source>
        <dbReference type="ARBA" id="ARBA00022729"/>
    </source>
</evidence>
<dbReference type="PROSITE" id="PS50113">
    <property type="entry name" value="PAC"/>
    <property type="match status" value="1"/>
</dbReference>
<dbReference type="CDD" id="cd00130">
    <property type="entry name" value="PAS"/>
    <property type="match status" value="1"/>
</dbReference>
<evidence type="ECO:0000256" key="17">
    <source>
        <dbReference type="PROSITE-ProRule" id="PRU00169"/>
    </source>
</evidence>
<dbReference type="Gene3D" id="3.30.565.10">
    <property type="entry name" value="Histidine kinase-like ATPase, C-terminal domain"/>
    <property type="match status" value="1"/>
</dbReference>
<keyword evidence="11" id="KW-0418">Kinase</keyword>
<dbReference type="InterPro" id="IPR000700">
    <property type="entry name" value="PAS-assoc_C"/>
</dbReference>
<dbReference type="PRINTS" id="PR00344">
    <property type="entry name" value="BCTRLSENSOR"/>
</dbReference>
<dbReference type="PANTHER" id="PTHR43047:SF72">
    <property type="entry name" value="OSMOSENSING HISTIDINE PROTEIN KINASE SLN1"/>
    <property type="match status" value="1"/>
</dbReference>
<feature type="domain" description="PAC" evidence="21">
    <location>
        <begin position="648"/>
        <end position="704"/>
    </location>
</feature>
<keyword evidence="4" id="KW-1003">Cell membrane</keyword>
<dbReference type="GO" id="GO:0000155">
    <property type="term" value="F:phosphorelay sensor kinase activity"/>
    <property type="evidence" value="ECO:0007669"/>
    <property type="project" value="InterPro"/>
</dbReference>
<dbReference type="SMART" id="SM00388">
    <property type="entry name" value="HisKA"/>
    <property type="match status" value="1"/>
</dbReference>
<name>A0A6M8MCD2_9PSED</name>
<dbReference type="Pfam" id="PF00512">
    <property type="entry name" value="HisKA"/>
    <property type="match status" value="1"/>
</dbReference>
<accession>A0A6M8MCD2</accession>
<dbReference type="CDD" id="cd00082">
    <property type="entry name" value="HisKA"/>
    <property type="match status" value="1"/>
</dbReference>
<feature type="domain" description="Response regulatory" evidence="19">
    <location>
        <begin position="967"/>
        <end position="1086"/>
    </location>
</feature>
<dbReference type="PROSITE" id="PS50112">
    <property type="entry name" value="PAS"/>
    <property type="match status" value="1"/>
</dbReference>
<dbReference type="EMBL" id="CP053746">
    <property type="protein sequence ID" value="QKF52379.1"/>
    <property type="molecule type" value="Genomic_DNA"/>
</dbReference>
<evidence type="ECO:0000256" key="10">
    <source>
        <dbReference type="ARBA" id="ARBA00022741"/>
    </source>
</evidence>
<dbReference type="PROSITE" id="PS50110">
    <property type="entry name" value="RESPONSE_REGULATORY"/>
    <property type="match status" value="1"/>
</dbReference>
<dbReference type="SUPFAM" id="SSF47384">
    <property type="entry name" value="Homodimeric domain of signal transducing histidine kinase"/>
    <property type="match status" value="1"/>
</dbReference>
<dbReference type="Gene3D" id="3.40.190.10">
    <property type="entry name" value="Periplasmic binding protein-like II"/>
    <property type="match status" value="4"/>
</dbReference>
<dbReference type="SUPFAM" id="SSF53850">
    <property type="entry name" value="Periplasmic binding protein-like II"/>
    <property type="match status" value="2"/>
</dbReference>
<dbReference type="CDD" id="cd13705">
    <property type="entry name" value="PBP2_BvgS_D1"/>
    <property type="match status" value="1"/>
</dbReference>
<dbReference type="InterPro" id="IPR000014">
    <property type="entry name" value="PAS"/>
</dbReference>
<comment type="subcellular location">
    <subcellularLocation>
        <location evidence="2">Cell inner membrane</location>
        <topology evidence="2">Multi-pass membrane protein</topology>
    </subcellularLocation>
</comment>
<keyword evidence="15" id="KW-0472">Membrane</keyword>
<dbReference type="SUPFAM" id="SSF55785">
    <property type="entry name" value="PYP-like sensor domain (PAS domain)"/>
    <property type="match status" value="1"/>
</dbReference>
<gene>
    <name evidence="23" type="ORF">FX982_03363</name>
</gene>
<evidence type="ECO:0000259" key="20">
    <source>
        <dbReference type="PROSITE" id="PS50112"/>
    </source>
</evidence>
<dbReference type="InterPro" id="IPR035965">
    <property type="entry name" value="PAS-like_dom_sf"/>
</dbReference>
<keyword evidence="7 23" id="KW-0808">Transferase</keyword>
<dbReference type="InterPro" id="IPR036097">
    <property type="entry name" value="HisK_dim/P_sf"/>
</dbReference>
<sequence>MPKALKDYCIAAVIVCLGFDTQAGPLTPERYTLLSRSNPAHMDVTLDRAQWQWVRNKRELVVGTSAPDYPPFDMTLTGRDYEGFTADYVGILGRVLDLPVKVLRFASRDEAIQALSRGEIDLLGSANGYEAASRGIMLSTPYAVDQPVLVTRAGEARPLNGDLNGLRLSMAYHYLPPDEIAALYPKARLQTFPSFQSAINAVAFNQADVFLGDTISTHYVINKGYLNNVQMANFGKHEANGFSFAVEATNPMLLDIVNRVLKGIPVEERIAISKRWGAGSDLMLTDQKLQLNQREERWIAQHPTVRVVFNEAYAPLTFFDGAGNFSGVTADLLELIRLRTGLSFQVSHAASMNDMTNQLSQGQADLIGAMIPSEERQNRFNFSRPYMDNVFVLVTRKETSAPSNLDQLDGKRVALALSSPILPFLRERHPGIYPVEVDNPAQALDLLAHGRTEGAITSLFSASYFLSSRALNDTLQMRVTVGQEPARIAMATSRNATELTSILDKALSSIAPEDLAAINNRWRTYTPPSSGAWHDYQLLIYQIIGGASLLLLGSLAWNAWMRRQIKQRERAERALNDQFEFMSALVNGTPHPIYVRDRDGLLQMCNESYLAAFAARREDVIGQSILDGVLSDTEEALGYVEDYNRVMAENEPLILDRSLHIGGRELTIYHWILPFRDSLGKVQGIIGGWIDISERRQLIEQLQTAKDLADDANRAKSTFLATMSHEIRTPMNAVIGMLELALKRADHGHLDRPAIEVAYSSAKDLLELIGDILDIARIESGRLSLSPERANLRQLVESVVRVFDGLARQKSLTLALDLDARTNTDVLIDPLRFKQILSNLISNAIKFTELGQVKITLQTEAGRNPQQMRVQVVIHDSGIGITEQDQQRLFAPFAQVDQSGQLARTGAGLGLVICRSLCEMMGGHLTLSSRPGDGTRIEMSFEFTTLEPLDAKSIAREAPPHASAQLHILIVDDHPANRLLLFEQLCFLGHRCDMAVQGAEALERWQAERFDLVIADCNMPVMNGYDLTRALRQLEQSEARPRCTVLGYTANAQPEEKQRCQDAGMDDCLFKPISLTALNDRLSKVMPLRAASTQGAVITVATGTAKPPQEVFDPLTIEALTGGRADMNARLLDQLIDSIRQDRAELNASTLPEQLKDIGHKVRGAANIISATAAIEACEALEAACEAEAPDATLGERQSALDAAMGVLEQALVAYRGKTPAPKARPLA</sequence>
<evidence type="ECO:0000259" key="18">
    <source>
        <dbReference type="PROSITE" id="PS50109"/>
    </source>
</evidence>
<dbReference type="PROSITE" id="PS50894">
    <property type="entry name" value="HPT"/>
    <property type="match status" value="1"/>
</dbReference>
<dbReference type="CDD" id="cd16922">
    <property type="entry name" value="HATPase_EvgS-ArcB-TorS-like"/>
    <property type="match status" value="1"/>
</dbReference>
<reference evidence="24" key="1">
    <citation type="submission" date="2019-12" db="EMBL/GenBank/DDBJ databases">
        <title>Endophytic bacteria associated with Panax ginseng seedlings.</title>
        <authorList>
            <person name="Park J.M."/>
            <person name="Shin R."/>
            <person name="Jo S.H."/>
        </authorList>
    </citation>
    <scope>NUCLEOTIDE SEQUENCE [LARGE SCALE GENOMIC DNA]</scope>
    <source>
        <strain evidence="24">PgKB30</strain>
    </source>
</reference>
<evidence type="ECO:0000256" key="3">
    <source>
        <dbReference type="ARBA" id="ARBA00012438"/>
    </source>
</evidence>
<dbReference type="Pfam" id="PF08448">
    <property type="entry name" value="PAS_4"/>
    <property type="match status" value="1"/>
</dbReference>
<evidence type="ECO:0000256" key="2">
    <source>
        <dbReference type="ARBA" id="ARBA00004429"/>
    </source>
</evidence>
<dbReference type="InterPro" id="IPR004358">
    <property type="entry name" value="Sig_transdc_His_kin-like_C"/>
</dbReference>
<dbReference type="InterPro" id="IPR001638">
    <property type="entry name" value="Solute-binding_3/MltF_N"/>
</dbReference>
<dbReference type="Pfam" id="PF00497">
    <property type="entry name" value="SBP_bac_3"/>
    <property type="match status" value="2"/>
</dbReference>
<evidence type="ECO:0000256" key="7">
    <source>
        <dbReference type="ARBA" id="ARBA00022679"/>
    </source>
</evidence>
<dbReference type="GO" id="GO:0005886">
    <property type="term" value="C:plasma membrane"/>
    <property type="evidence" value="ECO:0007669"/>
    <property type="project" value="UniProtKB-SubCell"/>
</dbReference>
<keyword evidence="9" id="KW-0732">Signal</keyword>
<dbReference type="SUPFAM" id="SSF47226">
    <property type="entry name" value="Histidine-containing phosphotransfer domain, HPT domain"/>
    <property type="match status" value="1"/>
</dbReference>
<dbReference type="Gene3D" id="1.20.120.160">
    <property type="entry name" value="HPT domain"/>
    <property type="match status" value="1"/>
</dbReference>
<dbReference type="SUPFAM" id="SSF52172">
    <property type="entry name" value="CheY-like"/>
    <property type="match status" value="1"/>
</dbReference>
<evidence type="ECO:0000256" key="14">
    <source>
        <dbReference type="ARBA" id="ARBA00023012"/>
    </source>
</evidence>
<keyword evidence="13" id="KW-1133">Transmembrane helix</keyword>
<dbReference type="SUPFAM" id="SSF55874">
    <property type="entry name" value="ATPase domain of HSP90 chaperone/DNA topoisomerase II/histidine kinase"/>
    <property type="match status" value="1"/>
</dbReference>
<dbReference type="Pfam" id="PF02518">
    <property type="entry name" value="HATPase_c"/>
    <property type="match status" value="1"/>
</dbReference>
<dbReference type="PROSITE" id="PS50109">
    <property type="entry name" value="HIS_KIN"/>
    <property type="match status" value="1"/>
</dbReference>